<gene>
    <name evidence="5" type="ORF">ILUMI_24650</name>
</gene>
<keyword evidence="3" id="KW-0808">Transferase</keyword>
<dbReference type="OrthoDB" id="5835829at2759"/>
<dbReference type="SUPFAM" id="SSF53756">
    <property type="entry name" value="UDP-Glycosyltransferase/glycogen phosphorylase"/>
    <property type="match status" value="1"/>
</dbReference>
<keyword evidence="6" id="KW-1185">Reference proteome</keyword>
<dbReference type="InterPro" id="IPR050271">
    <property type="entry name" value="UDP-glycosyltransferase"/>
</dbReference>
<accession>A0A8K0CA30</accession>
<evidence type="ECO:0000256" key="2">
    <source>
        <dbReference type="ARBA" id="ARBA00022676"/>
    </source>
</evidence>
<dbReference type="FunFam" id="3.40.50.2000:FF:000144">
    <property type="entry name" value="UDP-glucuronosyltransferase"/>
    <property type="match status" value="1"/>
</dbReference>
<comment type="similarity">
    <text evidence="1">Belongs to the UDP-glycosyltransferase family.</text>
</comment>
<evidence type="ECO:0008006" key="7">
    <source>
        <dbReference type="Google" id="ProtNLM"/>
    </source>
</evidence>
<dbReference type="InterPro" id="IPR002213">
    <property type="entry name" value="UDP_glucos_trans"/>
</dbReference>
<dbReference type="AlphaFoldDB" id="A0A8K0CA30"/>
<dbReference type="EMBL" id="VTPC01090730">
    <property type="protein sequence ID" value="KAF2881516.1"/>
    <property type="molecule type" value="Genomic_DNA"/>
</dbReference>
<feature type="region of interest" description="Disordered" evidence="4">
    <location>
        <begin position="1"/>
        <end position="38"/>
    </location>
</feature>
<evidence type="ECO:0000256" key="3">
    <source>
        <dbReference type="ARBA" id="ARBA00022679"/>
    </source>
</evidence>
<dbReference type="Proteomes" id="UP000801492">
    <property type="component" value="Unassembled WGS sequence"/>
</dbReference>
<sequence>MKHSGDCKTGGNGNEYGTYPHSSERNFGGPQPTDSDFRKEFGSGTSMGVLPQTGRNCYKILGVFPHPGKSHFDFFQPLMKALAEKGHEVTVISHFPQKTPLKGYTDISIVDGSHEKYNVINITHYQGDRKQVYRNPFVLAEMAWTSCEQGYSHKAFQDFIKSRSEFDVILMEFFTTECYLPLAHVFKAPLIGLSSCIVMPWTDLKFGYPSTASYIPVPFIWFTDEMTFLERLENTILYVYSSIAYRLLIDIPNDRAVKKYFGDDIPALQEIGANSSLILTNMHFSLTLPRPLVPGFIEVSGMNIEKPNKLPQLAVQSTTCNEKKIKENQPHRFETNGSSTLALTITDNTVEVSIGDAWGLALRVSFDIWIKFPALPKKISEGYLSVFVFFWGFGIRVEVLELPVLKSRIVACERRCDGKNVESIVDDKSDGR</sequence>
<reference evidence="5" key="1">
    <citation type="submission" date="2019-08" db="EMBL/GenBank/DDBJ databases">
        <title>The genome of the North American firefly Photinus pyralis.</title>
        <authorList>
            <consortium name="Photinus pyralis genome working group"/>
            <person name="Fallon T.R."/>
            <person name="Sander Lower S.E."/>
            <person name="Weng J.-K."/>
        </authorList>
    </citation>
    <scope>NUCLEOTIDE SEQUENCE</scope>
    <source>
        <strain evidence="5">TRF0915ILg1</strain>
        <tissue evidence="5">Whole body</tissue>
    </source>
</reference>
<evidence type="ECO:0000313" key="5">
    <source>
        <dbReference type="EMBL" id="KAF2881516.1"/>
    </source>
</evidence>
<dbReference type="GO" id="GO:0008194">
    <property type="term" value="F:UDP-glycosyltransferase activity"/>
    <property type="evidence" value="ECO:0007669"/>
    <property type="project" value="InterPro"/>
</dbReference>
<name>A0A8K0CA30_IGNLU</name>
<dbReference type="PANTHER" id="PTHR48043">
    <property type="entry name" value="EG:EG0003.4 PROTEIN-RELATED"/>
    <property type="match status" value="1"/>
</dbReference>
<proteinExistence type="inferred from homology"/>
<dbReference type="PANTHER" id="PTHR48043:SF114">
    <property type="entry name" value="IP04436P-RELATED"/>
    <property type="match status" value="1"/>
</dbReference>
<evidence type="ECO:0000256" key="1">
    <source>
        <dbReference type="ARBA" id="ARBA00009995"/>
    </source>
</evidence>
<evidence type="ECO:0000256" key="4">
    <source>
        <dbReference type="SAM" id="MobiDB-lite"/>
    </source>
</evidence>
<keyword evidence="2" id="KW-0328">Glycosyltransferase</keyword>
<protein>
    <recommendedName>
        <fullName evidence="7">UDP-glycosyltransferase</fullName>
    </recommendedName>
</protein>
<evidence type="ECO:0000313" key="6">
    <source>
        <dbReference type="Proteomes" id="UP000801492"/>
    </source>
</evidence>
<organism evidence="5 6">
    <name type="scientific">Ignelater luminosus</name>
    <name type="common">Cucubano</name>
    <name type="synonym">Pyrophorus luminosus</name>
    <dbReference type="NCBI Taxonomy" id="2038154"/>
    <lineage>
        <taxon>Eukaryota</taxon>
        <taxon>Metazoa</taxon>
        <taxon>Ecdysozoa</taxon>
        <taxon>Arthropoda</taxon>
        <taxon>Hexapoda</taxon>
        <taxon>Insecta</taxon>
        <taxon>Pterygota</taxon>
        <taxon>Neoptera</taxon>
        <taxon>Endopterygota</taxon>
        <taxon>Coleoptera</taxon>
        <taxon>Polyphaga</taxon>
        <taxon>Elateriformia</taxon>
        <taxon>Elateroidea</taxon>
        <taxon>Elateridae</taxon>
        <taxon>Agrypninae</taxon>
        <taxon>Pyrophorini</taxon>
        <taxon>Ignelater</taxon>
    </lineage>
</organism>
<dbReference type="Pfam" id="PF00201">
    <property type="entry name" value="UDPGT"/>
    <property type="match status" value="1"/>
</dbReference>
<comment type="caution">
    <text evidence="5">The sequence shown here is derived from an EMBL/GenBank/DDBJ whole genome shotgun (WGS) entry which is preliminary data.</text>
</comment>
<dbReference type="Gene3D" id="3.40.50.2000">
    <property type="entry name" value="Glycogen Phosphorylase B"/>
    <property type="match status" value="1"/>
</dbReference>